<dbReference type="AlphaFoldDB" id="A0A812QSI6"/>
<dbReference type="EMBL" id="CAJNIZ010017702">
    <property type="protein sequence ID" value="CAE7401981.1"/>
    <property type="molecule type" value="Genomic_DNA"/>
</dbReference>
<sequence length="667" mass="75880">MRASRSAASLILGGSHPALVGTTELKTASLNGLKTLTRPRSAGRLVTPRKELSAGLKPQTLLKLEFRFEKGGHGLQWQNLIVTGVKGQAKDLGVQIGWRIYMIDGLLMKTGAEVWQKLQDAMWQWRTVTVVFFTDYRAIRMEEKIKEEEEERREAERLAKLPFTSTSDEKHLEQLKQEFVFQGYIDRAEDRAVTLQQLQRVVDFSKDHCHRWRDTQPSHMSRNAGRKVHIDHMNWCHLHEWLVRPACAEKDCSLVELLTNQEQPPAFYLVHYWGDLVLNCLEAIKVHMQSRNLDQSTPYWLACCANRPHSLQDAFCSDLKATCFYKAMCAAKFQVVLAVDPKTDSNLLATCLSRLWCLYELCMCLDQPTQLDLVQTKLEIRSPVKKASMVTQFLTPEEKDAELRTTNSGYKAKNDREKSFSLQIMEMALGVSVERAQITNSQDKQQILNIFAGRDLSEEAPEKHEAYGQVSARLRALFALAFWRRVMGGNVSDSDVHRVQGKLVEALHTGLRQKSLELDMAFMQVCSEKLKMLRACLPPALQELKLDLRETELTNEDIIALAAGLPRDLEDLSLNLAGNEDINDDGVEVFMGKLPSKMRSMALDLKKTHVGKELMQRQGNYESMRKHLAEQAAKAIRCTFVNLCPSATRHMIYTVTKKNLPPMTSDS</sequence>
<dbReference type="OrthoDB" id="7851174at2759"/>
<evidence type="ECO:0000313" key="1">
    <source>
        <dbReference type="EMBL" id="CAE7401981.1"/>
    </source>
</evidence>
<organism evidence="1 2">
    <name type="scientific">Symbiodinium pilosum</name>
    <name type="common">Dinoflagellate</name>
    <dbReference type="NCBI Taxonomy" id="2952"/>
    <lineage>
        <taxon>Eukaryota</taxon>
        <taxon>Sar</taxon>
        <taxon>Alveolata</taxon>
        <taxon>Dinophyceae</taxon>
        <taxon>Suessiales</taxon>
        <taxon>Symbiodiniaceae</taxon>
        <taxon>Symbiodinium</taxon>
    </lineage>
</organism>
<accession>A0A812QSI6</accession>
<comment type="caution">
    <text evidence="1">The sequence shown here is derived from an EMBL/GenBank/DDBJ whole genome shotgun (WGS) entry which is preliminary data.</text>
</comment>
<dbReference type="InterPro" id="IPR032675">
    <property type="entry name" value="LRR_dom_sf"/>
</dbReference>
<reference evidence="1" key="1">
    <citation type="submission" date="2021-02" db="EMBL/GenBank/DDBJ databases">
        <authorList>
            <person name="Dougan E. K."/>
            <person name="Rhodes N."/>
            <person name="Thang M."/>
            <person name="Chan C."/>
        </authorList>
    </citation>
    <scope>NUCLEOTIDE SEQUENCE</scope>
</reference>
<dbReference type="Gene3D" id="3.80.10.10">
    <property type="entry name" value="Ribonuclease Inhibitor"/>
    <property type="match status" value="1"/>
</dbReference>
<dbReference type="Proteomes" id="UP000649617">
    <property type="component" value="Unassembled WGS sequence"/>
</dbReference>
<gene>
    <name evidence="1" type="ORF">SPIL2461_LOCUS9918</name>
</gene>
<name>A0A812QSI6_SYMPI</name>
<proteinExistence type="predicted"/>
<protein>
    <submittedName>
        <fullName evidence="1">Uncharacterized protein</fullName>
    </submittedName>
</protein>
<keyword evidence="2" id="KW-1185">Reference proteome</keyword>
<dbReference type="SUPFAM" id="SSF52047">
    <property type="entry name" value="RNI-like"/>
    <property type="match status" value="1"/>
</dbReference>
<evidence type="ECO:0000313" key="2">
    <source>
        <dbReference type="Proteomes" id="UP000649617"/>
    </source>
</evidence>